<feature type="region of interest" description="Disordered" evidence="4">
    <location>
        <begin position="1"/>
        <end position="77"/>
    </location>
</feature>
<name>A0ABQ6HV29_9MICO</name>
<evidence type="ECO:0000256" key="2">
    <source>
        <dbReference type="ARBA" id="ARBA00022679"/>
    </source>
</evidence>
<evidence type="ECO:0000256" key="3">
    <source>
        <dbReference type="ARBA" id="ARBA00022691"/>
    </source>
</evidence>
<evidence type="ECO:0000313" key="5">
    <source>
        <dbReference type="EMBL" id="GMA22376.1"/>
    </source>
</evidence>
<dbReference type="PANTHER" id="PTHR10509:SF85">
    <property type="entry name" value="O-METHYLTRANSFERASE RV1220C-RELATED"/>
    <property type="match status" value="1"/>
</dbReference>
<organism evidence="5 6">
    <name type="scientific">Luteimicrobium album</name>
    <dbReference type="NCBI Taxonomy" id="1054550"/>
    <lineage>
        <taxon>Bacteria</taxon>
        <taxon>Bacillati</taxon>
        <taxon>Actinomycetota</taxon>
        <taxon>Actinomycetes</taxon>
        <taxon>Micrococcales</taxon>
        <taxon>Luteimicrobium</taxon>
    </lineage>
</organism>
<evidence type="ECO:0000313" key="6">
    <source>
        <dbReference type="Proteomes" id="UP001157091"/>
    </source>
</evidence>
<protein>
    <recommendedName>
        <fullName evidence="7">O-methyltransferase</fullName>
    </recommendedName>
</protein>
<proteinExistence type="predicted"/>
<dbReference type="CDD" id="cd02440">
    <property type="entry name" value="AdoMet_MTases"/>
    <property type="match status" value="1"/>
</dbReference>
<dbReference type="InterPro" id="IPR002935">
    <property type="entry name" value="SAM_O-MeTrfase"/>
</dbReference>
<dbReference type="Gene3D" id="3.40.50.150">
    <property type="entry name" value="Vaccinia Virus protein VP39"/>
    <property type="match status" value="1"/>
</dbReference>
<evidence type="ECO:0008006" key="7">
    <source>
        <dbReference type="Google" id="ProtNLM"/>
    </source>
</evidence>
<dbReference type="Proteomes" id="UP001157091">
    <property type="component" value="Unassembled WGS sequence"/>
</dbReference>
<keyword evidence="2" id="KW-0808">Transferase</keyword>
<dbReference type="PROSITE" id="PS51682">
    <property type="entry name" value="SAM_OMT_I"/>
    <property type="match status" value="1"/>
</dbReference>
<keyword evidence="1" id="KW-0489">Methyltransferase</keyword>
<gene>
    <name evidence="5" type="ORF">GCM10025864_01350</name>
</gene>
<comment type="caution">
    <text evidence="5">The sequence shown here is derived from an EMBL/GenBank/DDBJ whole genome shotgun (WGS) entry which is preliminary data.</text>
</comment>
<evidence type="ECO:0000256" key="4">
    <source>
        <dbReference type="SAM" id="MobiDB-lite"/>
    </source>
</evidence>
<dbReference type="Pfam" id="PF01596">
    <property type="entry name" value="Methyltransf_3"/>
    <property type="match status" value="1"/>
</dbReference>
<dbReference type="EMBL" id="BSUK01000001">
    <property type="protein sequence ID" value="GMA22376.1"/>
    <property type="molecule type" value="Genomic_DNA"/>
</dbReference>
<dbReference type="InterPro" id="IPR029063">
    <property type="entry name" value="SAM-dependent_MTases_sf"/>
</dbReference>
<reference evidence="6" key="1">
    <citation type="journal article" date="2019" name="Int. J. Syst. Evol. Microbiol.">
        <title>The Global Catalogue of Microorganisms (GCM) 10K type strain sequencing project: providing services to taxonomists for standard genome sequencing and annotation.</title>
        <authorList>
            <consortium name="The Broad Institute Genomics Platform"/>
            <consortium name="The Broad Institute Genome Sequencing Center for Infectious Disease"/>
            <person name="Wu L."/>
            <person name="Ma J."/>
        </authorList>
    </citation>
    <scope>NUCLEOTIDE SEQUENCE [LARGE SCALE GENOMIC DNA]</scope>
    <source>
        <strain evidence="6">NBRC 106348</strain>
    </source>
</reference>
<dbReference type="RefSeq" id="WP_348525102.1">
    <property type="nucleotide sequence ID" value="NZ_BSUK01000001.1"/>
</dbReference>
<feature type="compositionally biased region" description="Gly residues" evidence="4">
    <location>
        <begin position="54"/>
        <end position="71"/>
    </location>
</feature>
<accession>A0ABQ6HV29</accession>
<dbReference type="InterPro" id="IPR050362">
    <property type="entry name" value="Cation-dep_OMT"/>
</dbReference>
<dbReference type="PANTHER" id="PTHR10509">
    <property type="entry name" value="O-METHYLTRANSFERASE-RELATED"/>
    <property type="match status" value="1"/>
</dbReference>
<keyword evidence="6" id="KW-1185">Reference proteome</keyword>
<dbReference type="SUPFAM" id="SSF53335">
    <property type="entry name" value="S-adenosyl-L-methionine-dependent methyltransferases"/>
    <property type="match status" value="1"/>
</dbReference>
<evidence type="ECO:0000256" key="1">
    <source>
        <dbReference type="ARBA" id="ARBA00022603"/>
    </source>
</evidence>
<sequence length="285" mass="29859">MPEKSVHARSCRSRRVGPTPVASPWHLRRTRAAGRRPAAGPPGGAREVTITGERFGGPQGRDRTGSGGPGTAAGTDGSARALTWTYCEEFVPEDEHQLRARELALELDRPAILPGTGSVLRVLAAALQARSVVEIGTGTGVGALWLLGGMPDDGVLTTIDPDVALQRAAKQILSGAGVRPSRLRAIAGRPADVLPRLADGAYDLVLVAGDVHGYPQGVEEGLRLLRPGGVLAVDAALGHDRVANPARRDETTTLLRDVGRAVRDDERLVPALVPSGDGLLLGVRR</sequence>
<keyword evidence="3" id="KW-0949">S-adenosyl-L-methionine</keyword>